<evidence type="ECO:0000313" key="1">
    <source>
        <dbReference type="EMBL" id="GIM83498.1"/>
    </source>
</evidence>
<dbReference type="Proteomes" id="UP000677457">
    <property type="component" value="Unassembled WGS sequence"/>
</dbReference>
<evidence type="ECO:0000313" key="2">
    <source>
        <dbReference type="EMBL" id="TQL36500.1"/>
    </source>
</evidence>
<dbReference type="NCBIfam" id="TIGR01509">
    <property type="entry name" value="HAD-SF-IA-v3"/>
    <property type="match status" value="1"/>
</dbReference>
<comment type="caution">
    <text evidence="2">The sequence shown here is derived from an EMBL/GenBank/DDBJ whole genome shotgun (WGS) entry which is preliminary data.</text>
</comment>
<gene>
    <name evidence="2" type="ORF">FB564_1597</name>
    <name evidence="1" type="ORF">Sar04_12530</name>
</gene>
<dbReference type="GeneID" id="93770889"/>
<name>A0A542XL37_SALAC</name>
<dbReference type="InterPro" id="IPR023198">
    <property type="entry name" value="PGP-like_dom2"/>
</dbReference>
<dbReference type="RefSeq" id="WP_016814079.1">
    <property type="nucleotide sequence ID" value="NZ_BOQM01000008.1"/>
</dbReference>
<accession>A0A542XL37</accession>
<sequence>MTTRAAVPDGETFGALIFDWDGTLVDSNDVCFTALARAMADAGAKLDPDWYWPRQAITSPDMLLAWEQEFGHLPEPVDNIIRRCRGYVRAAAPDLRVIDDVALVARTARQRGQRLGIGSNSSGSVVAAGLEATGLAVLFDAVVTSSDVPQGRGKPEPDIFLLVAQRLDAEPADCLVYDDTDVGVAAALSAGMAAYNVQTGVLSAPIGAAPRHRPAVMDRVD</sequence>
<dbReference type="Gene3D" id="1.10.150.240">
    <property type="entry name" value="Putative phosphatase, domain 2"/>
    <property type="match status" value="1"/>
</dbReference>
<evidence type="ECO:0000313" key="3">
    <source>
        <dbReference type="Proteomes" id="UP000315983"/>
    </source>
</evidence>
<dbReference type="Pfam" id="PF00702">
    <property type="entry name" value="Hydrolase"/>
    <property type="match status" value="1"/>
</dbReference>
<protein>
    <submittedName>
        <fullName evidence="2">HAD superfamily hydrolase (TIGR01509 family)</fullName>
    </submittedName>
</protein>
<dbReference type="AlphaFoldDB" id="A0A542XL37"/>
<dbReference type="InterPro" id="IPR006439">
    <property type="entry name" value="HAD-SF_hydro_IA"/>
</dbReference>
<dbReference type="SUPFAM" id="SSF56784">
    <property type="entry name" value="HAD-like"/>
    <property type="match status" value="1"/>
</dbReference>
<dbReference type="Proteomes" id="UP000315983">
    <property type="component" value="Unassembled WGS sequence"/>
</dbReference>
<dbReference type="InterPro" id="IPR051806">
    <property type="entry name" value="HAD-like_SPP"/>
</dbReference>
<proteinExistence type="predicted"/>
<reference evidence="1 4" key="2">
    <citation type="submission" date="2021-03" db="EMBL/GenBank/DDBJ databases">
        <title>Whole genome shotgun sequence of Salinispora arenicola NBRC 105043.</title>
        <authorList>
            <person name="Komaki H."/>
            <person name="Tamura T."/>
        </authorList>
    </citation>
    <scope>NUCLEOTIDE SEQUENCE [LARGE SCALE GENOMIC DNA]</scope>
    <source>
        <strain evidence="1 4">NBRC 105043</strain>
    </source>
</reference>
<keyword evidence="4" id="KW-1185">Reference proteome</keyword>
<dbReference type="EMBL" id="BOQM01000008">
    <property type="protein sequence ID" value="GIM83498.1"/>
    <property type="molecule type" value="Genomic_DNA"/>
</dbReference>
<dbReference type="PANTHER" id="PTHR43481">
    <property type="entry name" value="FRUCTOSE-1-PHOSPHATE PHOSPHATASE"/>
    <property type="match status" value="1"/>
</dbReference>
<evidence type="ECO:0000313" key="4">
    <source>
        <dbReference type="Proteomes" id="UP000677457"/>
    </source>
</evidence>
<dbReference type="InterPro" id="IPR023214">
    <property type="entry name" value="HAD_sf"/>
</dbReference>
<dbReference type="SFLD" id="SFLDS00003">
    <property type="entry name" value="Haloacid_Dehalogenase"/>
    <property type="match status" value="1"/>
</dbReference>
<organism evidence="2 3">
    <name type="scientific">Salinispora arenicola</name>
    <dbReference type="NCBI Taxonomy" id="168697"/>
    <lineage>
        <taxon>Bacteria</taxon>
        <taxon>Bacillati</taxon>
        <taxon>Actinomycetota</taxon>
        <taxon>Actinomycetes</taxon>
        <taxon>Micromonosporales</taxon>
        <taxon>Micromonosporaceae</taxon>
        <taxon>Salinispora</taxon>
    </lineage>
</organism>
<dbReference type="PANTHER" id="PTHR43481:SF4">
    <property type="entry name" value="GLYCEROL-1-PHOSPHATE PHOSPHOHYDROLASE 1-RELATED"/>
    <property type="match status" value="1"/>
</dbReference>
<dbReference type="Gene3D" id="3.40.50.1000">
    <property type="entry name" value="HAD superfamily/HAD-like"/>
    <property type="match status" value="1"/>
</dbReference>
<dbReference type="SFLD" id="SFLDG01129">
    <property type="entry name" value="C1.5:_HAD__Beta-PGM__Phosphata"/>
    <property type="match status" value="1"/>
</dbReference>
<reference evidence="2 3" key="1">
    <citation type="submission" date="2019-06" db="EMBL/GenBank/DDBJ databases">
        <title>Sequencing the genomes of 1000 actinobacteria strains.</title>
        <authorList>
            <person name="Klenk H.-P."/>
        </authorList>
    </citation>
    <scope>NUCLEOTIDE SEQUENCE [LARGE SCALE GENOMIC DNA]</scope>
    <source>
        <strain evidence="2 3">DSM 44819</strain>
    </source>
</reference>
<dbReference type="GO" id="GO:0050308">
    <property type="term" value="F:sugar-phosphatase activity"/>
    <property type="evidence" value="ECO:0007669"/>
    <property type="project" value="TreeGrafter"/>
</dbReference>
<dbReference type="InterPro" id="IPR036412">
    <property type="entry name" value="HAD-like_sf"/>
</dbReference>
<keyword evidence="2" id="KW-0378">Hydrolase</keyword>
<dbReference type="EMBL" id="VFOL01000001">
    <property type="protein sequence ID" value="TQL36500.1"/>
    <property type="molecule type" value="Genomic_DNA"/>
</dbReference>